<evidence type="ECO:0000256" key="3">
    <source>
        <dbReference type="ARBA" id="ARBA00022741"/>
    </source>
</evidence>
<dbReference type="PROSITE" id="PS00893">
    <property type="entry name" value="NUDIX_BOX"/>
    <property type="match status" value="1"/>
</dbReference>
<dbReference type="InterPro" id="IPR020476">
    <property type="entry name" value="Nudix_hydrolase"/>
</dbReference>
<evidence type="ECO:0000256" key="4">
    <source>
        <dbReference type="ARBA" id="ARBA00022801"/>
    </source>
</evidence>
<dbReference type="GO" id="GO:0004081">
    <property type="term" value="F:bis(5'-nucleosyl)-tetraphosphatase (asymmetrical) activity"/>
    <property type="evidence" value="ECO:0007669"/>
    <property type="project" value="TreeGrafter"/>
</dbReference>
<evidence type="ECO:0000256" key="2">
    <source>
        <dbReference type="ARBA" id="ARBA00018911"/>
    </source>
</evidence>
<gene>
    <name evidence="8" type="ORF">CA13_42940</name>
</gene>
<dbReference type="PANTHER" id="PTHR21340:SF0">
    <property type="entry name" value="BIS(5'-NUCLEOSYL)-TETRAPHOSPHATASE [ASYMMETRICAL]"/>
    <property type="match status" value="1"/>
</dbReference>
<dbReference type="GO" id="GO:0006167">
    <property type="term" value="P:AMP biosynthetic process"/>
    <property type="evidence" value="ECO:0007669"/>
    <property type="project" value="TreeGrafter"/>
</dbReference>
<reference evidence="8 9" key="1">
    <citation type="submission" date="2019-02" db="EMBL/GenBank/DDBJ databases">
        <title>Deep-cultivation of Planctomycetes and their phenomic and genomic characterization uncovers novel biology.</title>
        <authorList>
            <person name="Wiegand S."/>
            <person name="Jogler M."/>
            <person name="Boedeker C."/>
            <person name="Pinto D."/>
            <person name="Vollmers J."/>
            <person name="Rivas-Marin E."/>
            <person name="Kohn T."/>
            <person name="Peeters S.H."/>
            <person name="Heuer A."/>
            <person name="Rast P."/>
            <person name="Oberbeckmann S."/>
            <person name="Bunk B."/>
            <person name="Jeske O."/>
            <person name="Meyerdierks A."/>
            <person name="Storesund J.E."/>
            <person name="Kallscheuer N."/>
            <person name="Luecker S."/>
            <person name="Lage O.M."/>
            <person name="Pohl T."/>
            <person name="Merkel B.J."/>
            <person name="Hornburger P."/>
            <person name="Mueller R.-W."/>
            <person name="Bruemmer F."/>
            <person name="Labrenz M."/>
            <person name="Spormann A.M."/>
            <person name="Op Den Camp H."/>
            <person name="Overmann J."/>
            <person name="Amann R."/>
            <person name="Jetten M.S.M."/>
            <person name="Mascher T."/>
            <person name="Medema M.H."/>
            <person name="Devos D.P."/>
            <person name="Kaster A.-K."/>
            <person name="Ovreas L."/>
            <person name="Rohde M."/>
            <person name="Galperin M.Y."/>
            <person name="Jogler C."/>
        </authorList>
    </citation>
    <scope>NUCLEOTIDE SEQUENCE [LARGE SCALE GENOMIC DNA]</scope>
    <source>
        <strain evidence="8 9">CA13</strain>
    </source>
</reference>
<dbReference type="RefSeq" id="WP_146399584.1">
    <property type="nucleotide sequence ID" value="NZ_SJPJ01000001.1"/>
</dbReference>
<evidence type="ECO:0000256" key="6">
    <source>
        <dbReference type="RuleBase" id="RU003476"/>
    </source>
</evidence>
<evidence type="ECO:0000313" key="8">
    <source>
        <dbReference type="EMBL" id="TWT82831.1"/>
    </source>
</evidence>
<dbReference type="OrthoDB" id="9816289at2"/>
<dbReference type="PRINTS" id="PR00502">
    <property type="entry name" value="NUDIXFAMILY"/>
</dbReference>
<dbReference type="InterPro" id="IPR000086">
    <property type="entry name" value="NUDIX_hydrolase_dom"/>
</dbReference>
<dbReference type="GO" id="GO:0006754">
    <property type="term" value="P:ATP biosynthetic process"/>
    <property type="evidence" value="ECO:0007669"/>
    <property type="project" value="TreeGrafter"/>
</dbReference>
<protein>
    <recommendedName>
        <fullName evidence="2">Bis(5'-nucleosyl)-tetraphosphatase [asymmetrical]</fullName>
    </recommendedName>
    <alternativeName>
        <fullName evidence="5">Diadenosine 5',5'''-P1,P4-tetraphosphate asymmetrical hydrolase</fullName>
    </alternativeName>
</protein>
<dbReference type="Pfam" id="PF00293">
    <property type="entry name" value="NUDIX"/>
    <property type="match status" value="1"/>
</dbReference>
<dbReference type="InterPro" id="IPR020084">
    <property type="entry name" value="NUDIX_hydrolase_CS"/>
</dbReference>
<dbReference type="GO" id="GO:0000166">
    <property type="term" value="F:nucleotide binding"/>
    <property type="evidence" value="ECO:0007669"/>
    <property type="project" value="UniProtKB-KW"/>
</dbReference>
<evidence type="ECO:0000256" key="5">
    <source>
        <dbReference type="ARBA" id="ARBA00032644"/>
    </source>
</evidence>
<organism evidence="8 9">
    <name type="scientific">Novipirellula herctigrandis</name>
    <dbReference type="NCBI Taxonomy" id="2527986"/>
    <lineage>
        <taxon>Bacteria</taxon>
        <taxon>Pseudomonadati</taxon>
        <taxon>Planctomycetota</taxon>
        <taxon>Planctomycetia</taxon>
        <taxon>Pirellulales</taxon>
        <taxon>Pirellulaceae</taxon>
        <taxon>Novipirellula</taxon>
    </lineage>
</organism>
<keyword evidence="9" id="KW-1185">Reference proteome</keyword>
<evidence type="ECO:0000313" key="9">
    <source>
        <dbReference type="Proteomes" id="UP000315010"/>
    </source>
</evidence>
<dbReference type="AlphaFoldDB" id="A0A5C5Z7M8"/>
<proteinExistence type="inferred from homology"/>
<dbReference type="PANTHER" id="PTHR21340">
    <property type="entry name" value="DIADENOSINE 5,5-P1,P4-TETRAPHOSPHATE PYROPHOSPHOHYDROLASE MUTT"/>
    <property type="match status" value="1"/>
</dbReference>
<evidence type="ECO:0000256" key="1">
    <source>
        <dbReference type="ARBA" id="ARBA00005582"/>
    </source>
</evidence>
<feature type="domain" description="Nudix hydrolase" evidence="7">
    <location>
        <begin position="7"/>
        <end position="139"/>
    </location>
</feature>
<dbReference type="EMBL" id="SJPJ01000001">
    <property type="protein sequence ID" value="TWT82831.1"/>
    <property type="molecule type" value="Genomic_DNA"/>
</dbReference>
<dbReference type="CDD" id="cd03428">
    <property type="entry name" value="NUDIX_Ap4A_Nudt2"/>
    <property type="match status" value="1"/>
</dbReference>
<keyword evidence="4 6" id="KW-0378">Hydrolase</keyword>
<accession>A0A5C5Z7M8</accession>
<name>A0A5C5Z7M8_9BACT</name>
<evidence type="ECO:0000259" key="7">
    <source>
        <dbReference type="PROSITE" id="PS51462"/>
    </source>
</evidence>
<dbReference type="InterPro" id="IPR051325">
    <property type="entry name" value="Nudix_hydrolase_domain"/>
</dbReference>
<comment type="caution">
    <text evidence="8">The sequence shown here is derived from an EMBL/GenBank/DDBJ whole genome shotgun (WGS) entry which is preliminary data.</text>
</comment>
<keyword evidence="3" id="KW-0547">Nucleotide-binding</keyword>
<dbReference type="PROSITE" id="PS51462">
    <property type="entry name" value="NUDIX"/>
    <property type="match status" value="1"/>
</dbReference>
<dbReference type="Gene3D" id="3.90.79.10">
    <property type="entry name" value="Nucleoside Triphosphate Pyrophosphohydrolase"/>
    <property type="match status" value="1"/>
</dbReference>
<dbReference type="Proteomes" id="UP000315010">
    <property type="component" value="Unassembled WGS sequence"/>
</dbReference>
<sequence>MKIQPNGTVHAAGILLFRKSPKPKFLLMRHTDRWDLPKGHSEAGESFVETALRETEEETGIPAKDIAIDPDFLFQLSYPVTYKKTGDKVFEKTVQYFLGFLKTRPQLILTEHEAAEWFDWNPPHQIQNKTIDPLLAAVASHMESVNQEPTV</sequence>
<comment type="similarity">
    <text evidence="1 6">Belongs to the Nudix hydrolase family.</text>
</comment>
<dbReference type="InterPro" id="IPR003565">
    <property type="entry name" value="Tetra_PHTase"/>
</dbReference>
<dbReference type="SUPFAM" id="SSF55811">
    <property type="entry name" value="Nudix"/>
    <property type="match status" value="1"/>
</dbReference>
<dbReference type="InterPro" id="IPR015797">
    <property type="entry name" value="NUDIX_hydrolase-like_dom_sf"/>
</dbReference>